<sequence length="988" mass="107402">MKKIMLLLVVCCLGISLVKAQDGPSFVTSPMSFKKSLPLKLLSENTDKSAISKKPQTVPNNFKTTEPVNPNALPLGLDPALQTEGGRINTREPIQNFAGVGSNGGIFPPDPSGAVGPNHYVQMVNRQYLITDKEGNTLVPPTSLNALFTIGNGDPIVLYDRFADRWLLSEFRVDRDAQNRPIINTIKIAISETPDPTGSYFIYEYQFDSFPDYFKIGIWHDGYYFTANKRQGDAVFVINRDMLLIGDPSAQLIGFDVPSIGTSNQSIFAPGPINAMGPELPPASAPGMITYFQDDNFAGIEEDHLKIWEIDVDWNQTGNSTISAPIELPTEPFDTFFAAFGEGDIEQPNTSSRIDAVWGALMYQVQYRQFSDHNSIVLNHTVDVDDTLLGGIRWYELRQNEVGSPWSIFQQGTFSPDDQSRFMGSIAIDGDGAIGLAYSVSGSSVFPSLRYTGRFEGDPLGQMTVAEQTIIDGTRSQNGATRFGDYSQLTIDPTDDLTFWFTGEYFAGGLWRTRVASFKINEEFTNDVGVAELITPQNGNLSATETISVTLRNYGTSDQTGIPVSYSINGGTPITEVFTGTISGGDDATFTFTAPADFSGAGADFDLELSTGLVTDEAPFNDAITPVVRNLFSDDVGVLRIVGPRNDDDLNQENIQVILTNNGSDPQTAFNISYRINGGSVTTQSFPGTLNSEETAPFTFSVAGDFSNEGPYDLEVFTALASDQDSSNDSQTKRIIHQDCIPTSTGTNDNNGCAADGLKNFELGTIKNISGCNNDGPGVGYADFTFISTDLDRSISTYDVTARSGFAPEALSLWIDFNDNGVFEVSEQLLSDETITQANVDQVFALTIPTDAAIGVHTLRVKAIDPDGTGTDINDPCGNVQWGETEDYTVNIVDQTLGLGDFAITADQFRVIPLGNKTYEVVLDLAFELNEELTLDIHNIAGQRIASQKIEYKNGAYATQLNLNTATGVYLAIVGNTQINTSKKFVVR</sequence>
<dbReference type="Pfam" id="PF20009">
    <property type="entry name" value="GEVED"/>
    <property type="match status" value="1"/>
</dbReference>
<dbReference type="Gene3D" id="2.60.40.10">
    <property type="entry name" value="Immunoglobulins"/>
    <property type="match status" value="2"/>
</dbReference>
<evidence type="ECO:0000256" key="1">
    <source>
        <dbReference type="ARBA" id="ARBA00022729"/>
    </source>
</evidence>
<feature type="chain" id="PRO_5018022517" evidence="2">
    <location>
        <begin position="21"/>
        <end position="988"/>
    </location>
</feature>
<accession>A0A3M0GKM9</accession>
<gene>
    <name evidence="4" type="ORF">EAX61_02055</name>
</gene>
<dbReference type="RefSeq" id="WP_121916005.1">
    <property type="nucleotide sequence ID" value="NZ_REFV01000002.1"/>
</dbReference>
<proteinExistence type="predicted"/>
<reference evidence="4 5" key="1">
    <citation type="submission" date="2018-10" db="EMBL/GenBank/DDBJ databases">
        <title>Dokdonia luteus sp. nov., isolated from sea water.</title>
        <authorList>
            <person name="Zhou L.Y."/>
            <person name="Du Z.J."/>
        </authorList>
    </citation>
    <scope>NUCLEOTIDE SEQUENCE [LARGE SCALE GENOMIC DNA]</scope>
    <source>
        <strain evidence="4 5">SH27</strain>
    </source>
</reference>
<comment type="caution">
    <text evidence="4">The sequence shown here is derived from an EMBL/GenBank/DDBJ whole genome shotgun (WGS) entry which is preliminary data.</text>
</comment>
<evidence type="ECO:0000313" key="4">
    <source>
        <dbReference type="EMBL" id="RMB63202.1"/>
    </source>
</evidence>
<evidence type="ECO:0000256" key="2">
    <source>
        <dbReference type="SAM" id="SignalP"/>
    </source>
</evidence>
<dbReference type="InterPro" id="IPR045474">
    <property type="entry name" value="GEVED"/>
</dbReference>
<dbReference type="OrthoDB" id="1488385at2"/>
<dbReference type="InterPro" id="IPR013783">
    <property type="entry name" value="Ig-like_fold"/>
</dbReference>
<dbReference type="EMBL" id="REFV01000002">
    <property type="protein sequence ID" value="RMB63202.1"/>
    <property type="molecule type" value="Genomic_DNA"/>
</dbReference>
<protein>
    <submittedName>
        <fullName evidence="4">T9SS C-terminal target domain-containing protein</fullName>
    </submittedName>
</protein>
<keyword evidence="5" id="KW-1185">Reference proteome</keyword>
<evidence type="ECO:0000313" key="5">
    <source>
        <dbReference type="Proteomes" id="UP000281985"/>
    </source>
</evidence>
<feature type="domain" description="GEVED" evidence="3">
    <location>
        <begin position="811"/>
        <end position="891"/>
    </location>
</feature>
<evidence type="ECO:0000259" key="3">
    <source>
        <dbReference type="Pfam" id="PF20009"/>
    </source>
</evidence>
<dbReference type="AlphaFoldDB" id="A0A3M0GKM9"/>
<keyword evidence="1 2" id="KW-0732">Signal</keyword>
<dbReference type="InterPro" id="IPR026444">
    <property type="entry name" value="Secre_tail"/>
</dbReference>
<dbReference type="NCBIfam" id="TIGR04183">
    <property type="entry name" value="Por_Secre_tail"/>
    <property type="match status" value="1"/>
</dbReference>
<name>A0A3M0GKM9_9FLAO</name>
<organism evidence="4 5">
    <name type="scientific">Dokdonia sinensis</name>
    <dbReference type="NCBI Taxonomy" id="2479847"/>
    <lineage>
        <taxon>Bacteria</taxon>
        <taxon>Pseudomonadati</taxon>
        <taxon>Bacteroidota</taxon>
        <taxon>Flavobacteriia</taxon>
        <taxon>Flavobacteriales</taxon>
        <taxon>Flavobacteriaceae</taxon>
        <taxon>Dokdonia</taxon>
    </lineage>
</organism>
<feature type="signal peptide" evidence="2">
    <location>
        <begin position="1"/>
        <end position="20"/>
    </location>
</feature>
<dbReference type="Proteomes" id="UP000281985">
    <property type="component" value="Unassembled WGS sequence"/>
</dbReference>